<proteinExistence type="predicted"/>
<protein>
    <submittedName>
        <fullName evidence="2">Uncharacterized protein</fullName>
    </submittedName>
</protein>
<evidence type="ECO:0000256" key="1">
    <source>
        <dbReference type="SAM" id="MobiDB-lite"/>
    </source>
</evidence>
<sequence>MTDTSQLKRPPPPPQLEERQPNRRILTALRGFTPLRTTVTSLGRMKSFISRLSGPPALALPRDGGPREDAAEAFTFTDQLGFTFFV</sequence>
<reference evidence="2 3" key="1">
    <citation type="submission" date="2019-03" db="EMBL/GenBank/DDBJ databases">
        <title>First draft genome of Liparis tanakae, snailfish: a comprehensive survey of snailfish specific genes.</title>
        <authorList>
            <person name="Kim W."/>
            <person name="Song I."/>
            <person name="Jeong J.-H."/>
            <person name="Kim D."/>
            <person name="Kim S."/>
            <person name="Ryu S."/>
            <person name="Song J.Y."/>
            <person name="Lee S.K."/>
        </authorList>
    </citation>
    <scope>NUCLEOTIDE SEQUENCE [LARGE SCALE GENOMIC DNA]</scope>
    <source>
        <tissue evidence="2">Muscle</tissue>
    </source>
</reference>
<accession>A0A4Z2GLD4</accession>
<name>A0A4Z2GLD4_9TELE</name>
<organism evidence="2 3">
    <name type="scientific">Liparis tanakae</name>
    <name type="common">Tanaka's snailfish</name>
    <dbReference type="NCBI Taxonomy" id="230148"/>
    <lineage>
        <taxon>Eukaryota</taxon>
        <taxon>Metazoa</taxon>
        <taxon>Chordata</taxon>
        <taxon>Craniata</taxon>
        <taxon>Vertebrata</taxon>
        <taxon>Euteleostomi</taxon>
        <taxon>Actinopterygii</taxon>
        <taxon>Neopterygii</taxon>
        <taxon>Teleostei</taxon>
        <taxon>Neoteleostei</taxon>
        <taxon>Acanthomorphata</taxon>
        <taxon>Eupercaria</taxon>
        <taxon>Perciformes</taxon>
        <taxon>Cottioidei</taxon>
        <taxon>Cottales</taxon>
        <taxon>Liparidae</taxon>
        <taxon>Liparis</taxon>
    </lineage>
</organism>
<dbReference type="Proteomes" id="UP000314294">
    <property type="component" value="Unassembled WGS sequence"/>
</dbReference>
<keyword evidence="3" id="KW-1185">Reference proteome</keyword>
<gene>
    <name evidence="2" type="ORF">EYF80_035696</name>
</gene>
<feature type="region of interest" description="Disordered" evidence="1">
    <location>
        <begin position="1"/>
        <end position="24"/>
    </location>
</feature>
<dbReference type="AlphaFoldDB" id="A0A4Z2GLD4"/>
<evidence type="ECO:0000313" key="3">
    <source>
        <dbReference type="Proteomes" id="UP000314294"/>
    </source>
</evidence>
<dbReference type="EMBL" id="SRLO01000496">
    <property type="protein sequence ID" value="TNN54075.1"/>
    <property type="molecule type" value="Genomic_DNA"/>
</dbReference>
<evidence type="ECO:0000313" key="2">
    <source>
        <dbReference type="EMBL" id="TNN54075.1"/>
    </source>
</evidence>
<comment type="caution">
    <text evidence="2">The sequence shown here is derived from an EMBL/GenBank/DDBJ whole genome shotgun (WGS) entry which is preliminary data.</text>
</comment>